<feature type="compositionally biased region" description="Polar residues" evidence="1">
    <location>
        <begin position="201"/>
        <end position="210"/>
    </location>
</feature>
<dbReference type="OrthoDB" id="9181686at2"/>
<evidence type="ECO:0000313" key="2">
    <source>
        <dbReference type="EMBL" id="PTW50588.1"/>
    </source>
</evidence>
<dbReference type="AlphaFoldDB" id="A0A8E3AR76"/>
<proteinExistence type="predicted"/>
<comment type="caution">
    <text evidence="2">The sequence shown here is derived from an EMBL/GenBank/DDBJ whole genome shotgun (WGS) entry which is preliminary data.</text>
</comment>
<reference evidence="2 3" key="1">
    <citation type="submission" date="2018-04" db="EMBL/GenBank/DDBJ databases">
        <title>Genomic Encyclopedia of Archaeal and Bacterial Type Strains, Phase II (KMG-II): from individual species to whole genera.</title>
        <authorList>
            <person name="Goeker M."/>
        </authorList>
    </citation>
    <scope>NUCLEOTIDE SEQUENCE [LARGE SCALE GENOMIC DNA]</scope>
    <source>
        <strain evidence="2 3">DSM 19783</strain>
    </source>
</reference>
<evidence type="ECO:0000256" key="1">
    <source>
        <dbReference type="SAM" id="MobiDB-lite"/>
    </source>
</evidence>
<keyword evidence="3" id="KW-1185">Reference proteome</keyword>
<dbReference type="Proteomes" id="UP000244037">
    <property type="component" value="Unassembled WGS sequence"/>
</dbReference>
<gene>
    <name evidence="2" type="ORF">C8N38_104224</name>
</gene>
<accession>A0A8E3AR76</accession>
<evidence type="ECO:0000313" key="3">
    <source>
        <dbReference type="Proteomes" id="UP000244037"/>
    </source>
</evidence>
<dbReference type="RefSeq" id="WP_146176243.1">
    <property type="nucleotide sequence ID" value="NZ_QAYC01000004.1"/>
</dbReference>
<name>A0A8E3AR76_9RHOB</name>
<dbReference type="EMBL" id="QAYC01000004">
    <property type="protein sequence ID" value="PTW50588.1"/>
    <property type="molecule type" value="Genomic_DNA"/>
</dbReference>
<feature type="region of interest" description="Disordered" evidence="1">
    <location>
        <begin position="182"/>
        <end position="212"/>
    </location>
</feature>
<organism evidence="2 3">
    <name type="scientific">Rhodovulum kholense</name>
    <dbReference type="NCBI Taxonomy" id="453584"/>
    <lineage>
        <taxon>Bacteria</taxon>
        <taxon>Pseudomonadati</taxon>
        <taxon>Pseudomonadota</taxon>
        <taxon>Alphaproteobacteria</taxon>
        <taxon>Rhodobacterales</taxon>
        <taxon>Paracoccaceae</taxon>
        <taxon>Rhodovulum</taxon>
    </lineage>
</organism>
<protein>
    <submittedName>
        <fullName evidence="2">Uncharacterized protein</fullName>
    </submittedName>
</protein>
<sequence>MAATAHSDPYAIFMRKIGYSAGLEDTAKRVEDLVTIYLHDRDITTASWHELVTGSKEEGKWGRDKTAEKDFGDFFFSLRLIQRTSGDVLALENLDAMAITAELLRDEAESRAARDFLLIWAILVNDGEIFVNLLLAGFEEQAIKDTLRTMMRSKRSEALEHLKGKAPAKRINRIITIERQEKNKGSAGGGQSVASLKRTEPLQSQRTSDLGAQEDDEIEFSDDYFRKVPPRRRYWAISLGLWNDEKGLTQRGQDFLDGLRQSGYVDARDCFIYWPMDYELVRSGFRPDLFGEQTKTLWACLVDFAEAYGGLRVKPSAENDSDCAVKLIGEMIEVFRSLHGRKAMLRRELPITIAFPSAIAVSLARGNAVLDLPSAILAEQKGEQRRLAFRQSRHTGGALSIKR</sequence>